<feature type="transmembrane region" description="Helical" evidence="8">
    <location>
        <begin position="355"/>
        <end position="377"/>
    </location>
</feature>
<reference evidence="11" key="1">
    <citation type="journal article" date="2020" name="mSystems">
        <title>Genome- and Community-Level Interaction Insights into Carbon Utilization and Element Cycling Functions of Hydrothermarchaeota in Hydrothermal Sediment.</title>
        <authorList>
            <person name="Zhou Z."/>
            <person name="Liu Y."/>
            <person name="Xu W."/>
            <person name="Pan J."/>
            <person name="Luo Z.H."/>
            <person name="Li M."/>
        </authorList>
    </citation>
    <scope>NUCLEOTIDE SEQUENCE [LARGE SCALE GENOMIC DNA]</scope>
    <source>
        <strain evidence="11">SpSt-637</strain>
        <strain evidence="10">SpSt-667</strain>
    </source>
</reference>
<dbReference type="AlphaFoldDB" id="A0A7C4JJM4"/>
<evidence type="ECO:0000256" key="6">
    <source>
        <dbReference type="ARBA" id="ARBA00022989"/>
    </source>
</evidence>
<keyword evidence="5 8" id="KW-0812">Transmembrane</keyword>
<evidence type="ECO:0000256" key="1">
    <source>
        <dbReference type="ARBA" id="ARBA00004651"/>
    </source>
</evidence>
<evidence type="ECO:0000256" key="5">
    <source>
        <dbReference type="ARBA" id="ARBA00022692"/>
    </source>
</evidence>
<comment type="subcellular location">
    <subcellularLocation>
        <location evidence="1">Cell membrane</location>
        <topology evidence="1">Multi-pass membrane protein</topology>
    </subcellularLocation>
</comment>
<evidence type="ECO:0000256" key="7">
    <source>
        <dbReference type="ARBA" id="ARBA00023136"/>
    </source>
</evidence>
<organism evidence="11">
    <name type="scientific">Ignisphaera aggregans</name>
    <dbReference type="NCBI Taxonomy" id="334771"/>
    <lineage>
        <taxon>Archaea</taxon>
        <taxon>Thermoproteota</taxon>
        <taxon>Thermoprotei</taxon>
        <taxon>Desulfurococcales</taxon>
        <taxon>Desulfurococcaceae</taxon>
        <taxon>Ignisphaera</taxon>
    </lineage>
</organism>
<dbReference type="Pfam" id="PF12698">
    <property type="entry name" value="ABC2_membrane_3"/>
    <property type="match status" value="1"/>
</dbReference>
<dbReference type="PANTHER" id="PTHR30294:SF38">
    <property type="entry name" value="TRANSPORT PERMEASE PROTEIN"/>
    <property type="match status" value="1"/>
</dbReference>
<evidence type="ECO:0000259" key="9">
    <source>
        <dbReference type="PROSITE" id="PS51012"/>
    </source>
</evidence>
<feature type="transmembrane region" description="Helical" evidence="8">
    <location>
        <begin position="264"/>
        <end position="287"/>
    </location>
</feature>
<dbReference type="PANTHER" id="PTHR30294">
    <property type="entry name" value="MEMBRANE COMPONENT OF ABC TRANSPORTER YHHJ-RELATED"/>
    <property type="match status" value="1"/>
</dbReference>
<dbReference type="PROSITE" id="PS51012">
    <property type="entry name" value="ABC_TM2"/>
    <property type="match status" value="1"/>
</dbReference>
<feature type="transmembrane region" description="Helical" evidence="8">
    <location>
        <begin position="299"/>
        <end position="320"/>
    </location>
</feature>
<keyword evidence="4" id="KW-1003">Cell membrane</keyword>
<dbReference type="InterPro" id="IPR013525">
    <property type="entry name" value="ABC2_TM"/>
</dbReference>
<evidence type="ECO:0000313" key="11">
    <source>
        <dbReference type="EMBL" id="HGQ64135.1"/>
    </source>
</evidence>
<keyword evidence="6 8" id="KW-1133">Transmembrane helix</keyword>
<dbReference type="InterPro" id="IPR047817">
    <property type="entry name" value="ABC2_TM_bact-type"/>
</dbReference>
<evidence type="ECO:0000256" key="4">
    <source>
        <dbReference type="ARBA" id="ARBA00022475"/>
    </source>
</evidence>
<dbReference type="GO" id="GO:0140359">
    <property type="term" value="F:ABC-type transporter activity"/>
    <property type="evidence" value="ECO:0007669"/>
    <property type="project" value="InterPro"/>
</dbReference>
<feature type="domain" description="ABC transmembrane type-2" evidence="9">
    <location>
        <begin position="140"/>
        <end position="380"/>
    </location>
</feature>
<feature type="transmembrane region" description="Helical" evidence="8">
    <location>
        <begin position="21"/>
        <end position="41"/>
    </location>
</feature>
<evidence type="ECO:0000313" key="10">
    <source>
        <dbReference type="EMBL" id="HGQ36717.1"/>
    </source>
</evidence>
<evidence type="ECO:0000256" key="8">
    <source>
        <dbReference type="SAM" id="Phobius"/>
    </source>
</evidence>
<feature type="transmembrane region" description="Helical" evidence="8">
    <location>
        <begin position="230"/>
        <end position="258"/>
    </location>
</feature>
<accession>A0A7C4JJM4</accession>
<dbReference type="EMBL" id="DTBD01000020">
    <property type="protein sequence ID" value="HGQ64135.1"/>
    <property type="molecule type" value="Genomic_DNA"/>
</dbReference>
<evidence type="ECO:0000256" key="3">
    <source>
        <dbReference type="ARBA" id="ARBA00022448"/>
    </source>
</evidence>
<comment type="similarity">
    <text evidence="2">Belongs to the ABC-2 integral membrane protein family.</text>
</comment>
<protein>
    <submittedName>
        <fullName evidence="11">ABC transporter permease</fullName>
    </submittedName>
</protein>
<comment type="caution">
    <text evidence="11">The sequence shown here is derived from an EMBL/GenBank/DDBJ whole genome shotgun (WGS) entry which is preliminary data.</text>
</comment>
<name>A0A7C4JJM4_9CREN</name>
<evidence type="ECO:0000256" key="2">
    <source>
        <dbReference type="ARBA" id="ARBA00007783"/>
    </source>
</evidence>
<feature type="transmembrane region" description="Helical" evidence="8">
    <location>
        <begin position="189"/>
        <end position="209"/>
    </location>
</feature>
<dbReference type="GO" id="GO:0005886">
    <property type="term" value="C:plasma membrane"/>
    <property type="evidence" value="ECO:0007669"/>
    <property type="project" value="UniProtKB-SubCell"/>
</dbReference>
<keyword evidence="7 8" id="KW-0472">Membrane</keyword>
<sequence>MKFRRVKAVALKEIKRIIREPAALFMIILFPLVFVIFYGIAFGEVGESSNPIYTVGVLVTGDMGEYTLKFLESLSSSSILNIQIYQDNSTAQEDLSQGKIQAIIVISGNFDQSLTSYHLYPDNPSKWVNVTLLLYIDKGSLIATQIIPPIVERIAASMINMNSEPLTPVHIKFASFIEVKKLSSFELSAPGMFTFASIYIIMIVSQSFTQERESGLLKRVLITPITSAELIVGNVIAYMAVAFMQSAVLFVAIYVIGFRPSINIAHYVVAFVFILIFSISNIGLGLITSAISRTTSIATGISFIFIMPQLFLGTFIAYSLSPTARLASKFIPSYYVTDALKTIFLRGASPISRAILYNLLVATIFSMAILFIGIYLYERQRRI</sequence>
<dbReference type="EMBL" id="DTCK01000045">
    <property type="protein sequence ID" value="HGQ36717.1"/>
    <property type="molecule type" value="Genomic_DNA"/>
</dbReference>
<gene>
    <name evidence="11" type="ORF">ENU08_02690</name>
    <name evidence="10" type="ORF">ENU41_08625</name>
</gene>
<dbReference type="InterPro" id="IPR051449">
    <property type="entry name" value="ABC-2_transporter_component"/>
</dbReference>
<proteinExistence type="inferred from homology"/>
<keyword evidence="3" id="KW-0813">Transport</keyword>
<dbReference type="Gene3D" id="3.40.1710.10">
    <property type="entry name" value="abc type-2 transporter like domain"/>
    <property type="match status" value="1"/>
</dbReference>